<evidence type="ECO:0000313" key="3">
    <source>
        <dbReference type="Proteomes" id="UP000751190"/>
    </source>
</evidence>
<keyword evidence="3" id="KW-1185">Reference proteome</keyword>
<gene>
    <name evidence="2" type="ORF">KFE25_005851</name>
</gene>
<name>A0A8J5XUU3_DIALT</name>
<comment type="caution">
    <text evidence="2">The sequence shown here is derived from an EMBL/GenBank/DDBJ whole genome shotgun (WGS) entry which is preliminary data.</text>
</comment>
<proteinExistence type="predicted"/>
<reference evidence="2" key="1">
    <citation type="submission" date="2021-05" db="EMBL/GenBank/DDBJ databases">
        <title>The genome of the haptophyte Pavlova lutheri (Diacronema luteri, Pavlovales) - a model for lipid biosynthesis in eukaryotic algae.</title>
        <authorList>
            <person name="Hulatt C.J."/>
            <person name="Posewitz M.C."/>
        </authorList>
    </citation>
    <scope>NUCLEOTIDE SEQUENCE</scope>
    <source>
        <strain evidence="2">NIVA-4/92</strain>
    </source>
</reference>
<protein>
    <submittedName>
        <fullName evidence="2">Uncharacterized protein</fullName>
    </submittedName>
</protein>
<accession>A0A8J5XUU3</accession>
<evidence type="ECO:0000313" key="2">
    <source>
        <dbReference type="EMBL" id="KAG8469396.1"/>
    </source>
</evidence>
<organism evidence="2 3">
    <name type="scientific">Diacronema lutheri</name>
    <name type="common">Unicellular marine alga</name>
    <name type="synonym">Monochrysis lutheri</name>
    <dbReference type="NCBI Taxonomy" id="2081491"/>
    <lineage>
        <taxon>Eukaryota</taxon>
        <taxon>Haptista</taxon>
        <taxon>Haptophyta</taxon>
        <taxon>Pavlovophyceae</taxon>
        <taxon>Pavlovales</taxon>
        <taxon>Pavlovaceae</taxon>
        <taxon>Diacronema</taxon>
    </lineage>
</organism>
<dbReference type="Proteomes" id="UP000751190">
    <property type="component" value="Unassembled WGS sequence"/>
</dbReference>
<feature type="region of interest" description="Disordered" evidence="1">
    <location>
        <begin position="1"/>
        <end position="21"/>
    </location>
</feature>
<evidence type="ECO:0000256" key="1">
    <source>
        <dbReference type="SAM" id="MobiDB-lite"/>
    </source>
</evidence>
<dbReference type="AlphaFoldDB" id="A0A8J5XUU3"/>
<sequence>MGRRNSSPDGSDVDLEPPSWPGGVSCGDHGHGVYDAFSITPDHCDRSNNCNPLKDLNAPIIYNSCTMICMLAGFHNVAEKHGMKFGGTCFDDNSIETDHFGTGPVCPGAQLVLESKGPVGIRMFTYKCTEGSVIDYGGPYK</sequence>
<dbReference type="EMBL" id="JAGTXO010000002">
    <property type="protein sequence ID" value="KAG8469396.1"/>
    <property type="molecule type" value="Genomic_DNA"/>
</dbReference>